<evidence type="ECO:0000256" key="5">
    <source>
        <dbReference type="ARBA" id="ARBA00022723"/>
    </source>
</evidence>
<evidence type="ECO:0000256" key="10">
    <source>
        <dbReference type="RuleBase" id="RU201113"/>
    </source>
</evidence>
<proteinExistence type="inferred from homology"/>
<protein>
    <recommendedName>
        <fullName evidence="10">E3 ubiquitin-protein ligase</fullName>
        <ecNumber evidence="10">2.3.2.27</ecNumber>
    </recommendedName>
</protein>
<evidence type="ECO:0000256" key="4">
    <source>
        <dbReference type="ARBA" id="ARBA00022679"/>
    </source>
</evidence>
<dbReference type="SUPFAM" id="SSF49599">
    <property type="entry name" value="TRAF domain-like"/>
    <property type="match status" value="1"/>
</dbReference>
<evidence type="ECO:0000313" key="14">
    <source>
        <dbReference type="Proteomes" id="UP001148838"/>
    </source>
</evidence>
<comment type="domain">
    <text evidence="10">The RING-type zinc finger domain is essential for ubiquitin ligase activity.</text>
</comment>
<keyword evidence="5 10" id="KW-0479">Metal-binding</keyword>
<reference evidence="13 14" key="1">
    <citation type="journal article" date="2022" name="Allergy">
        <title>Genome assembly and annotation of Periplaneta americana reveal a comprehensive cockroach allergen profile.</title>
        <authorList>
            <person name="Wang L."/>
            <person name="Xiong Q."/>
            <person name="Saelim N."/>
            <person name="Wang L."/>
            <person name="Nong W."/>
            <person name="Wan A.T."/>
            <person name="Shi M."/>
            <person name="Liu X."/>
            <person name="Cao Q."/>
            <person name="Hui J.H.L."/>
            <person name="Sookrung N."/>
            <person name="Leung T.F."/>
            <person name="Tungtrongchitr A."/>
            <person name="Tsui S.K.W."/>
        </authorList>
    </citation>
    <scope>NUCLEOTIDE SEQUENCE [LARGE SCALE GENOMIC DNA]</scope>
    <source>
        <strain evidence="13">PWHHKU_190912</strain>
    </source>
</reference>
<keyword evidence="6 9" id="KW-0863">Zinc-finger</keyword>
<dbReference type="EC" id="2.3.2.27" evidence="10"/>
<evidence type="ECO:0000256" key="6">
    <source>
        <dbReference type="ARBA" id="ARBA00022771"/>
    </source>
</evidence>
<sequence length="259" mass="29876">MDNPGKVKDQGLLKELECPLCLNYMKPPIVLCENGHNICKECKPKLSNCATCRSKILQVRNLSLESLARQAVYPCMNFYLGCKEVFHFDDFEEHRDNCVYTATKCLFSRISNRGCKWSGIISDMKEHIKDDHMASDYREVSGSFKTELSNTEPTRGYSQVIFTLNEMFFVLWRFKPDNFYCAVYYCGPKEKANNFKYKFTVSKKNTKEKLCFSFVTHNLTENVNDILKPGFCACIHTAAVKLFKSEGEKFASEIKIVKL</sequence>
<keyword evidence="4" id="KW-0808">Transferase</keyword>
<keyword evidence="14" id="KW-1185">Reference proteome</keyword>
<evidence type="ECO:0000259" key="12">
    <source>
        <dbReference type="PROSITE" id="PS51081"/>
    </source>
</evidence>
<dbReference type="PROSITE" id="PS51081">
    <property type="entry name" value="ZF_SIAH"/>
    <property type="match status" value="1"/>
</dbReference>
<evidence type="ECO:0000256" key="2">
    <source>
        <dbReference type="ARBA" id="ARBA00004906"/>
    </source>
</evidence>
<dbReference type="Pfam" id="PF21361">
    <property type="entry name" value="Sina_ZnF"/>
    <property type="match status" value="1"/>
</dbReference>
<dbReference type="InterPro" id="IPR008974">
    <property type="entry name" value="TRAF-like"/>
</dbReference>
<evidence type="ECO:0000256" key="9">
    <source>
        <dbReference type="PROSITE-ProRule" id="PRU00455"/>
    </source>
</evidence>
<feature type="domain" description="SIAH-type" evidence="12">
    <location>
        <begin position="70"/>
        <end position="133"/>
    </location>
</feature>
<comment type="similarity">
    <text evidence="3 10">Belongs to the SINA (Seven in absentia) family.</text>
</comment>
<dbReference type="EMBL" id="JAJSOF020000001">
    <property type="protein sequence ID" value="KAJ4451977.1"/>
    <property type="molecule type" value="Genomic_DNA"/>
</dbReference>
<dbReference type="InterPro" id="IPR004162">
    <property type="entry name" value="SINA-like_animal"/>
</dbReference>
<comment type="domain">
    <text evidence="10">The SBD domain (substrate-binding domain) mediates the interaction with substrate proteins. It is related to the TRAF family.</text>
</comment>
<comment type="caution">
    <text evidence="13">The sequence shown here is derived from an EMBL/GenBank/DDBJ whole genome shotgun (WGS) entry which is preliminary data.</text>
</comment>
<comment type="catalytic activity">
    <reaction evidence="1 10">
        <text>S-ubiquitinyl-[E2 ubiquitin-conjugating enzyme]-L-cysteine + [acceptor protein]-L-lysine = [E2 ubiquitin-conjugating enzyme]-L-cysteine + N(6)-ubiquitinyl-[acceptor protein]-L-lysine.</text>
        <dbReference type="EC" id="2.3.2.27"/>
    </reaction>
</comment>
<keyword evidence="7 10" id="KW-0833">Ubl conjugation pathway</keyword>
<dbReference type="PROSITE" id="PS50089">
    <property type="entry name" value="ZF_RING_2"/>
    <property type="match status" value="1"/>
</dbReference>
<dbReference type="Pfam" id="PF21362">
    <property type="entry name" value="Sina_RING"/>
    <property type="match status" value="1"/>
</dbReference>
<accession>A0ABQ8TZ35</accession>
<dbReference type="Pfam" id="PF03145">
    <property type="entry name" value="Sina_TRAF"/>
    <property type="match status" value="1"/>
</dbReference>
<dbReference type="InterPro" id="IPR049548">
    <property type="entry name" value="Sina-like_RING"/>
</dbReference>
<evidence type="ECO:0000256" key="3">
    <source>
        <dbReference type="ARBA" id="ARBA00009119"/>
    </source>
</evidence>
<feature type="domain" description="RING-type" evidence="11">
    <location>
        <begin position="18"/>
        <end position="53"/>
    </location>
</feature>
<evidence type="ECO:0000259" key="11">
    <source>
        <dbReference type="PROSITE" id="PS50089"/>
    </source>
</evidence>
<gene>
    <name evidence="13" type="ORF">ANN_03461</name>
</gene>
<organism evidence="13 14">
    <name type="scientific">Periplaneta americana</name>
    <name type="common">American cockroach</name>
    <name type="synonym">Blatta americana</name>
    <dbReference type="NCBI Taxonomy" id="6978"/>
    <lineage>
        <taxon>Eukaryota</taxon>
        <taxon>Metazoa</taxon>
        <taxon>Ecdysozoa</taxon>
        <taxon>Arthropoda</taxon>
        <taxon>Hexapoda</taxon>
        <taxon>Insecta</taxon>
        <taxon>Pterygota</taxon>
        <taxon>Neoptera</taxon>
        <taxon>Polyneoptera</taxon>
        <taxon>Dictyoptera</taxon>
        <taxon>Blattodea</taxon>
        <taxon>Blattoidea</taxon>
        <taxon>Blattidae</taxon>
        <taxon>Blattinae</taxon>
        <taxon>Periplaneta</taxon>
    </lineage>
</organism>
<dbReference type="Gene3D" id="2.60.210.10">
    <property type="entry name" value="Apoptosis, Tumor Necrosis Factor Receptor Associated Protein 2, Chain A"/>
    <property type="match status" value="1"/>
</dbReference>
<dbReference type="InterPro" id="IPR013083">
    <property type="entry name" value="Znf_RING/FYVE/PHD"/>
</dbReference>
<dbReference type="Gene3D" id="3.30.40.10">
    <property type="entry name" value="Zinc/RING finger domain, C3HC4 (zinc finger)"/>
    <property type="match status" value="2"/>
</dbReference>
<comment type="function">
    <text evidence="10">E3 ubiquitin-protein ligase that mediates ubiquitination and subsequent proteasomal degradation of target proteins. E3 ubiquitin ligases accept ubiquitin from an E2 ubiquitin-conjugating enzyme in the form of a thioester and then directly transfers the ubiquitin to targeted substrates.</text>
</comment>
<evidence type="ECO:0000256" key="7">
    <source>
        <dbReference type="ARBA" id="ARBA00022786"/>
    </source>
</evidence>
<dbReference type="Proteomes" id="UP001148838">
    <property type="component" value="Unassembled WGS sequence"/>
</dbReference>
<dbReference type="InterPro" id="IPR018121">
    <property type="entry name" value="7-in-absentia-prot_TRAF-dom"/>
</dbReference>
<dbReference type="PANTHER" id="PTHR45877">
    <property type="entry name" value="E3 UBIQUITIN-PROTEIN LIGASE SIAH2"/>
    <property type="match status" value="1"/>
</dbReference>
<evidence type="ECO:0000256" key="8">
    <source>
        <dbReference type="ARBA" id="ARBA00022833"/>
    </source>
</evidence>
<dbReference type="InterPro" id="IPR013010">
    <property type="entry name" value="Znf_SIAH"/>
</dbReference>
<name>A0ABQ8TZ35_PERAM</name>
<evidence type="ECO:0000313" key="13">
    <source>
        <dbReference type="EMBL" id="KAJ4451977.1"/>
    </source>
</evidence>
<comment type="pathway">
    <text evidence="2 10">Protein modification; protein ubiquitination.</text>
</comment>
<dbReference type="SUPFAM" id="SSF57850">
    <property type="entry name" value="RING/U-box"/>
    <property type="match status" value="1"/>
</dbReference>
<keyword evidence="8 10" id="KW-0862">Zinc</keyword>
<evidence type="ECO:0000256" key="1">
    <source>
        <dbReference type="ARBA" id="ARBA00000900"/>
    </source>
</evidence>
<dbReference type="PANTHER" id="PTHR45877:SF2">
    <property type="entry name" value="E3 UBIQUITIN-PROTEIN LIGASE SINA-RELATED"/>
    <property type="match status" value="1"/>
</dbReference>
<dbReference type="InterPro" id="IPR001841">
    <property type="entry name" value="Znf_RING"/>
</dbReference>